<proteinExistence type="predicted"/>
<dbReference type="GO" id="GO:0005524">
    <property type="term" value="F:ATP binding"/>
    <property type="evidence" value="ECO:0007669"/>
    <property type="project" value="UniProtKB-KW"/>
</dbReference>
<dbReference type="AlphaFoldDB" id="A0A6C0INJ1"/>
<comment type="subcellular location">
    <subcellularLocation>
        <location evidence="1">Virion</location>
    </subcellularLocation>
</comment>
<evidence type="ECO:0000259" key="9">
    <source>
        <dbReference type="Pfam" id="PF19244"/>
    </source>
</evidence>
<dbReference type="GO" id="GO:0044423">
    <property type="term" value="C:virion component"/>
    <property type="evidence" value="ECO:0007669"/>
    <property type="project" value="UniProtKB-KW"/>
</dbReference>
<evidence type="ECO:0000256" key="3">
    <source>
        <dbReference type="ARBA" id="ARBA00022679"/>
    </source>
</evidence>
<evidence type="ECO:0000256" key="6">
    <source>
        <dbReference type="ARBA" id="ARBA00022844"/>
    </source>
</evidence>
<keyword evidence="6" id="KW-0946">Virion</keyword>
<organism evidence="10">
    <name type="scientific">viral metagenome</name>
    <dbReference type="NCBI Taxonomy" id="1070528"/>
    <lineage>
        <taxon>unclassified sequences</taxon>
        <taxon>metagenomes</taxon>
        <taxon>organismal metagenomes</taxon>
    </lineage>
</organism>
<evidence type="ECO:0000256" key="7">
    <source>
        <dbReference type="ARBA" id="ARBA00023163"/>
    </source>
</evidence>
<keyword evidence="5" id="KW-0067">ATP-binding</keyword>
<sequence length="493" mass="57397">MGKDCKKTTFEECELAILRMAVDNAQEKMQKRTVQNKDVGDIISVVEEFIRNKKLICYGGTAINNILPVEDQFYNKNVEIPDYDFFSTNALNDAKELADMYYSKGYTDVEAKAGQHYGTYKVFVNYIPVADITSLAMEIYKPLKVDSISVDGILYASPNFLRMSMYLELSRPAGDTSRWEKVLKRLSLLNKNYPLVAKCDNVKFQRKMANGEKENVIYENIKTSLINQNVVFFGGHAISLYSQYMPTKLRKKLSNYADFDVLSNNPSQTSTIVMERLKDIGIKNVNVKKHNSVGEIVPEHYEIKIGKDSICFVYKTIGCHSYNNTEHQGQKIKVATIDTMLSFYLAFLYTNRPYYNQFVDRILCMSQYLFEIQQKNRLQQKGLLQRFSITCKGHQHSVTEIRGTKSEKYKELKSNKNKEKEFEEWFLNYKPDEKKNKSKNMKKTTKSNQTNKNTRKNIKRTKKSNQTNKNTRKNIKRTKNKKTHKKKTHKKNI</sequence>
<dbReference type="GO" id="GO:0016740">
    <property type="term" value="F:transferase activity"/>
    <property type="evidence" value="ECO:0007669"/>
    <property type="project" value="UniProtKB-KW"/>
</dbReference>
<evidence type="ECO:0000256" key="4">
    <source>
        <dbReference type="ARBA" id="ARBA00022741"/>
    </source>
</evidence>
<protein>
    <recommendedName>
        <fullName evidence="9">Poly(A) polymerase catalytic subunit domain-containing protein</fullName>
    </recommendedName>
</protein>
<feature type="compositionally biased region" description="Basic residues" evidence="8">
    <location>
        <begin position="470"/>
        <end position="493"/>
    </location>
</feature>
<dbReference type="GO" id="GO:0006397">
    <property type="term" value="P:mRNA processing"/>
    <property type="evidence" value="ECO:0007669"/>
    <property type="project" value="UniProtKB-KW"/>
</dbReference>
<keyword evidence="7" id="KW-0804">Transcription</keyword>
<feature type="compositionally biased region" description="Basic residues" evidence="8">
    <location>
        <begin position="453"/>
        <end position="463"/>
    </location>
</feature>
<keyword evidence="3" id="KW-0808">Transferase</keyword>
<feature type="compositionally biased region" description="Basic residues" evidence="8">
    <location>
        <begin position="436"/>
        <end position="445"/>
    </location>
</feature>
<accession>A0A6C0INJ1</accession>
<feature type="region of interest" description="Disordered" evidence="8">
    <location>
        <begin position="433"/>
        <end position="493"/>
    </location>
</feature>
<reference evidence="10" key="1">
    <citation type="journal article" date="2020" name="Nature">
        <title>Giant virus diversity and host interactions through global metagenomics.</title>
        <authorList>
            <person name="Schulz F."/>
            <person name="Roux S."/>
            <person name="Paez-Espino D."/>
            <person name="Jungbluth S."/>
            <person name="Walsh D.A."/>
            <person name="Denef V.J."/>
            <person name="McMahon K.D."/>
            <person name="Konstantinidis K.T."/>
            <person name="Eloe-Fadrosh E.A."/>
            <person name="Kyrpides N.C."/>
            <person name="Woyke T."/>
        </authorList>
    </citation>
    <scope>NUCLEOTIDE SEQUENCE</scope>
    <source>
        <strain evidence="10">GVMAG-M-3300024258-14</strain>
    </source>
</reference>
<name>A0A6C0INJ1_9ZZZZ</name>
<evidence type="ECO:0000256" key="1">
    <source>
        <dbReference type="ARBA" id="ARBA00004328"/>
    </source>
</evidence>
<dbReference type="Pfam" id="PF19244">
    <property type="entry name" value="Poly_A_pol_cat"/>
    <property type="match status" value="1"/>
</dbReference>
<dbReference type="InterPro" id="IPR045355">
    <property type="entry name" value="PolyA_pol_cat_su"/>
</dbReference>
<evidence type="ECO:0000256" key="5">
    <source>
        <dbReference type="ARBA" id="ARBA00022840"/>
    </source>
</evidence>
<evidence type="ECO:0000256" key="2">
    <source>
        <dbReference type="ARBA" id="ARBA00022664"/>
    </source>
</evidence>
<keyword evidence="4" id="KW-0547">Nucleotide-binding</keyword>
<evidence type="ECO:0000256" key="8">
    <source>
        <dbReference type="SAM" id="MobiDB-lite"/>
    </source>
</evidence>
<evidence type="ECO:0000313" key="10">
    <source>
        <dbReference type="EMBL" id="QHT94006.1"/>
    </source>
</evidence>
<dbReference type="EMBL" id="MN740212">
    <property type="protein sequence ID" value="QHT94006.1"/>
    <property type="molecule type" value="Genomic_DNA"/>
</dbReference>
<feature type="domain" description="Poly(A) polymerase catalytic subunit" evidence="9">
    <location>
        <begin position="45"/>
        <end position="173"/>
    </location>
</feature>
<keyword evidence="2" id="KW-0507">mRNA processing</keyword>